<reference evidence="3 4" key="1">
    <citation type="submission" date="2018-05" db="EMBL/GenBank/DDBJ databases">
        <title>Streptomyces venezuelae.</title>
        <authorList>
            <person name="Kim W."/>
            <person name="Lee N."/>
            <person name="Cho B.-K."/>
        </authorList>
    </citation>
    <scope>NUCLEOTIDE SEQUENCE [LARGE SCALE GENOMIC DNA]</scope>
    <source>
        <strain evidence="3 4">ATCC 21782</strain>
    </source>
</reference>
<gene>
    <name evidence="3" type="ORF">DEJ50_13195</name>
</gene>
<dbReference type="Pfam" id="PF13517">
    <property type="entry name" value="FG-GAP_3"/>
    <property type="match status" value="2"/>
</dbReference>
<dbReference type="InterPro" id="IPR028994">
    <property type="entry name" value="Integrin_alpha_N"/>
</dbReference>
<evidence type="ECO:0000313" key="3">
    <source>
        <dbReference type="EMBL" id="QES48638.1"/>
    </source>
</evidence>
<evidence type="ECO:0000313" key="4">
    <source>
        <dbReference type="Proteomes" id="UP000325211"/>
    </source>
</evidence>
<dbReference type="Proteomes" id="UP000325211">
    <property type="component" value="Chromosome"/>
</dbReference>
<dbReference type="AlphaFoldDB" id="A0A5P2D3M5"/>
<proteinExistence type="predicted"/>
<dbReference type="Gene3D" id="2.115.10.10">
    <property type="entry name" value="Tachylectin 2"/>
    <property type="match status" value="1"/>
</dbReference>
<evidence type="ECO:0008006" key="5">
    <source>
        <dbReference type="Google" id="ProtNLM"/>
    </source>
</evidence>
<evidence type="ECO:0000256" key="2">
    <source>
        <dbReference type="SAM" id="MobiDB-lite"/>
    </source>
</evidence>
<protein>
    <recommendedName>
        <fullName evidence="5">VCBS repeat-containing protein</fullName>
    </recommendedName>
</protein>
<keyword evidence="1" id="KW-0732">Signal</keyword>
<dbReference type="SUPFAM" id="SSF69318">
    <property type="entry name" value="Integrin alpha N-terminal domain"/>
    <property type="match status" value="2"/>
</dbReference>
<evidence type="ECO:0000256" key="1">
    <source>
        <dbReference type="ARBA" id="ARBA00022729"/>
    </source>
</evidence>
<dbReference type="InterPro" id="IPR013517">
    <property type="entry name" value="FG-GAP"/>
</dbReference>
<sequence>MLPAVARARECRLPPGFTCIFPGGTPLSSSRSQRLGRIAACTALALSAGTLLSAAPAVAADKPAAASDSTTPSQSKLRQGVAAAKGEAAPGKSAFVGSGGKARLDIDGDGQSDWLFRNVTGYGGVSLSNGGDGEYTFWNDRNETVKDIIAVGNVRGSQAPEILQLAANGRLTLHQANATGTAAPSWTGQGWQIYNRVIGAGDLTKDGRPDLLARTPSGDLYLYKGTGAQSGEPFAGRVKVGSGWGVYDQILGTNDLDADGIADLVAKDPNGHLYYYKGTGSASAPFKARAWVGGGWNAYNKIVGIDDVDGDGRAELVGITHSGEVYLYVGKGLGKFHPRYLIGSGAVNDEIMVGQGITPVYGKHGVYGVDESNSAYGHFNQTNGKFAPNRYNSGNWNSFPANGKLVNAAGLDPMNWGHKLSLDGSSLTNLTLNQKMSGDYTNTDLVVGPGDLTGDGNGDLLTRDIWGNLYLKAGWNNGVDFWAPTWIGPYWNTYKAIVGAGDINGDGRTDIIGHDWNGHLYIHPGTGNAKAPFGERQWIGGGWNGYSAIAAPGDINGDGRADLVARDWNGNLYGYTATGWGGTHTFSARHWIDANWNIYKSFN</sequence>
<dbReference type="PANTHER" id="PTHR46580">
    <property type="entry name" value="SENSOR KINASE-RELATED"/>
    <property type="match status" value="1"/>
</dbReference>
<accession>A0A5P2D3M5</accession>
<dbReference type="EMBL" id="CP029190">
    <property type="protein sequence ID" value="QES48638.1"/>
    <property type="molecule type" value="Genomic_DNA"/>
</dbReference>
<dbReference type="Gene3D" id="2.130.10.130">
    <property type="entry name" value="Integrin alpha, N-terminal"/>
    <property type="match status" value="1"/>
</dbReference>
<name>A0A5P2D3M5_STRVZ</name>
<feature type="region of interest" description="Disordered" evidence="2">
    <location>
        <begin position="63"/>
        <end position="85"/>
    </location>
</feature>
<dbReference type="PANTHER" id="PTHR46580:SF4">
    <property type="entry name" value="ATP_GTP-BINDING PROTEIN"/>
    <property type="match status" value="1"/>
</dbReference>
<organism evidence="3 4">
    <name type="scientific">Streptomyces venezuelae</name>
    <dbReference type="NCBI Taxonomy" id="54571"/>
    <lineage>
        <taxon>Bacteria</taxon>
        <taxon>Bacillati</taxon>
        <taxon>Actinomycetota</taxon>
        <taxon>Actinomycetes</taxon>
        <taxon>Kitasatosporales</taxon>
        <taxon>Streptomycetaceae</taxon>
        <taxon>Streptomyces</taxon>
    </lineage>
</organism>